<dbReference type="PANTHER" id="PTHR48059:SF4">
    <property type="entry name" value="POLYGALACTURONASE INHIBITOR 1-RELATED"/>
    <property type="match status" value="1"/>
</dbReference>
<dbReference type="SUPFAM" id="SSF52058">
    <property type="entry name" value="L domain-like"/>
    <property type="match status" value="1"/>
</dbReference>
<dbReference type="SMART" id="SM00369">
    <property type="entry name" value="LRR_TYP"/>
    <property type="match status" value="3"/>
</dbReference>
<dbReference type="GO" id="GO:0016301">
    <property type="term" value="F:kinase activity"/>
    <property type="evidence" value="ECO:0007669"/>
    <property type="project" value="UniProtKB-KW"/>
</dbReference>
<name>A0A2P2KI86_RHIMU</name>
<dbReference type="InterPro" id="IPR003591">
    <property type="entry name" value="Leu-rich_rpt_typical-subtyp"/>
</dbReference>
<protein>
    <submittedName>
        <fullName evidence="5">Serine-threonine protein kinase plant-type</fullName>
    </submittedName>
</protein>
<keyword evidence="4" id="KW-0732">Signal</keyword>
<dbReference type="PROSITE" id="PS51450">
    <property type="entry name" value="LRR"/>
    <property type="match status" value="2"/>
</dbReference>
<dbReference type="PANTHER" id="PTHR48059">
    <property type="entry name" value="POLYGALACTURONASE INHIBITOR 1"/>
    <property type="match status" value="1"/>
</dbReference>
<sequence>MRFALMVSTIVLVVLLGTCHGCLEHERNALLQLFSYFANGSSYIPNTADCCHWRFPDFYEGALGKLPLSECALKPTCSCYHNIFVDCNDTAGRVTDLVLDFMIGDLYLNTSLFLPFKGLRNLELTGLEIVGFAENEGFHKLSKLKNLESLDLSCNRLSIVSSEGLCELRHLRSLSLSNNDLNGSLPWCLANMTFLQNLDLSYNQISGVPISRFENLESLDLRFNILNNSFLSSEGLSFAFDDIN</sequence>
<dbReference type="SMART" id="SM00365">
    <property type="entry name" value="LRR_SD22"/>
    <property type="match status" value="2"/>
</dbReference>
<organism evidence="5">
    <name type="scientific">Rhizophora mucronata</name>
    <name type="common">Asiatic mangrove</name>
    <dbReference type="NCBI Taxonomy" id="61149"/>
    <lineage>
        <taxon>Eukaryota</taxon>
        <taxon>Viridiplantae</taxon>
        <taxon>Streptophyta</taxon>
        <taxon>Embryophyta</taxon>
        <taxon>Tracheophyta</taxon>
        <taxon>Spermatophyta</taxon>
        <taxon>Magnoliopsida</taxon>
        <taxon>eudicotyledons</taxon>
        <taxon>Gunneridae</taxon>
        <taxon>Pentapetalae</taxon>
        <taxon>rosids</taxon>
        <taxon>fabids</taxon>
        <taxon>Malpighiales</taxon>
        <taxon>Rhizophoraceae</taxon>
        <taxon>Rhizophora</taxon>
    </lineage>
</organism>
<evidence type="ECO:0000256" key="4">
    <source>
        <dbReference type="SAM" id="SignalP"/>
    </source>
</evidence>
<keyword evidence="2" id="KW-0433">Leucine-rich repeat</keyword>
<feature type="signal peptide" evidence="4">
    <location>
        <begin position="1"/>
        <end position="21"/>
    </location>
</feature>
<dbReference type="AlphaFoldDB" id="A0A2P2KI86"/>
<dbReference type="InterPro" id="IPR051848">
    <property type="entry name" value="PGIP"/>
</dbReference>
<evidence type="ECO:0000313" key="5">
    <source>
        <dbReference type="EMBL" id="MBX05436.1"/>
    </source>
</evidence>
<keyword evidence="5" id="KW-0808">Transferase</keyword>
<dbReference type="Pfam" id="PF00560">
    <property type="entry name" value="LRR_1"/>
    <property type="match status" value="1"/>
</dbReference>
<keyword evidence="5" id="KW-0418">Kinase</keyword>
<dbReference type="Pfam" id="PF13855">
    <property type="entry name" value="LRR_8"/>
    <property type="match status" value="1"/>
</dbReference>
<evidence type="ECO:0000256" key="1">
    <source>
        <dbReference type="ARBA" id="ARBA00004196"/>
    </source>
</evidence>
<proteinExistence type="predicted"/>
<dbReference type="EMBL" id="GGEC01024952">
    <property type="protein sequence ID" value="MBX05436.1"/>
    <property type="molecule type" value="Transcribed_RNA"/>
</dbReference>
<evidence type="ECO:0000256" key="3">
    <source>
        <dbReference type="ARBA" id="ARBA00022737"/>
    </source>
</evidence>
<evidence type="ECO:0000256" key="2">
    <source>
        <dbReference type="ARBA" id="ARBA00022614"/>
    </source>
</evidence>
<reference evidence="5" key="1">
    <citation type="submission" date="2018-02" db="EMBL/GenBank/DDBJ databases">
        <title>Rhizophora mucronata_Transcriptome.</title>
        <authorList>
            <person name="Meera S.P."/>
            <person name="Sreeshan A."/>
            <person name="Augustine A."/>
        </authorList>
    </citation>
    <scope>NUCLEOTIDE SEQUENCE</scope>
    <source>
        <tissue evidence="5">Leaf</tissue>
    </source>
</reference>
<dbReference type="Gene3D" id="3.80.10.10">
    <property type="entry name" value="Ribonuclease Inhibitor"/>
    <property type="match status" value="1"/>
</dbReference>
<accession>A0A2P2KI86</accession>
<keyword evidence="3" id="KW-0677">Repeat</keyword>
<dbReference type="InterPro" id="IPR001611">
    <property type="entry name" value="Leu-rich_rpt"/>
</dbReference>
<dbReference type="InterPro" id="IPR032675">
    <property type="entry name" value="LRR_dom_sf"/>
</dbReference>
<feature type="chain" id="PRO_5015168140" evidence="4">
    <location>
        <begin position="22"/>
        <end position="244"/>
    </location>
</feature>
<comment type="subcellular location">
    <subcellularLocation>
        <location evidence="1">Cell envelope</location>
    </subcellularLocation>
</comment>